<gene>
    <name evidence="7" type="ORF">A3843_06830</name>
</gene>
<dbReference type="SUPFAM" id="SSF46955">
    <property type="entry name" value="Putative DNA-binding domain"/>
    <property type="match status" value="1"/>
</dbReference>
<dbReference type="Pfam" id="PF09278">
    <property type="entry name" value="MerR-DNA-bind"/>
    <property type="match status" value="1"/>
</dbReference>
<dbReference type="Proteomes" id="UP000185783">
    <property type="component" value="Unassembled WGS sequence"/>
</dbReference>
<dbReference type="Gene3D" id="1.10.1660.10">
    <property type="match status" value="1"/>
</dbReference>
<dbReference type="AlphaFoldDB" id="A0A1U7JJB0"/>
<keyword evidence="4" id="KW-0238">DNA-binding</keyword>
<keyword evidence="8" id="KW-1185">Reference proteome</keyword>
<dbReference type="PANTHER" id="PTHR30204">
    <property type="entry name" value="REDOX-CYCLING DRUG-SENSING TRANSCRIPTIONAL ACTIVATOR SOXR"/>
    <property type="match status" value="1"/>
</dbReference>
<dbReference type="PANTHER" id="PTHR30204:SF94">
    <property type="entry name" value="HEAVY METAL-DEPENDENT TRANSCRIPTIONAL REGULATOR HI_0293-RELATED"/>
    <property type="match status" value="1"/>
</dbReference>
<protein>
    <submittedName>
        <fullName evidence="7">Cu(I)-responsive transcriptional regulator</fullName>
    </submittedName>
</protein>
<dbReference type="InterPro" id="IPR015358">
    <property type="entry name" value="Tscrpt_reg_MerR_DNA-bd"/>
</dbReference>
<evidence type="ECO:0000256" key="1">
    <source>
        <dbReference type="ARBA" id="ARBA00004496"/>
    </source>
</evidence>
<evidence type="ECO:0000259" key="6">
    <source>
        <dbReference type="PROSITE" id="PS50937"/>
    </source>
</evidence>
<organism evidence="7 8">
    <name type="scientific">Pseudovibrio exalbescens</name>
    <dbReference type="NCBI Taxonomy" id="197461"/>
    <lineage>
        <taxon>Bacteria</taxon>
        <taxon>Pseudomonadati</taxon>
        <taxon>Pseudomonadota</taxon>
        <taxon>Alphaproteobacteria</taxon>
        <taxon>Hyphomicrobiales</taxon>
        <taxon>Stappiaceae</taxon>
        <taxon>Pseudovibrio</taxon>
    </lineage>
</organism>
<keyword evidence="3" id="KW-0805">Transcription regulation</keyword>
<dbReference type="PROSITE" id="PS00552">
    <property type="entry name" value="HTH_MERR_1"/>
    <property type="match status" value="1"/>
</dbReference>
<dbReference type="GO" id="GO:0005737">
    <property type="term" value="C:cytoplasm"/>
    <property type="evidence" value="ECO:0007669"/>
    <property type="project" value="UniProtKB-SubCell"/>
</dbReference>
<dbReference type="GO" id="GO:0003700">
    <property type="term" value="F:DNA-binding transcription factor activity"/>
    <property type="evidence" value="ECO:0007669"/>
    <property type="project" value="InterPro"/>
</dbReference>
<evidence type="ECO:0000256" key="4">
    <source>
        <dbReference type="ARBA" id="ARBA00023125"/>
    </source>
</evidence>
<dbReference type="InterPro" id="IPR011789">
    <property type="entry name" value="CueR"/>
</dbReference>
<dbReference type="RefSeq" id="WP_028481948.1">
    <property type="nucleotide sequence ID" value="NZ_LVVZ01000011.1"/>
</dbReference>
<dbReference type="NCBIfam" id="TIGR02044">
    <property type="entry name" value="CueR"/>
    <property type="match status" value="1"/>
</dbReference>
<dbReference type="InterPro" id="IPR009061">
    <property type="entry name" value="DNA-bd_dom_put_sf"/>
</dbReference>
<dbReference type="SMART" id="SM00422">
    <property type="entry name" value="HTH_MERR"/>
    <property type="match status" value="1"/>
</dbReference>
<dbReference type="GO" id="GO:0003677">
    <property type="term" value="F:DNA binding"/>
    <property type="evidence" value="ECO:0007669"/>
    <property type="project" value="UniProtKB-KW"/>
</dbReference>
<comment type="caution">
    <text evidence="7">The sequence shown here is derived from an EMBL/GenBank/DDBJ whole genome shotgun (WGS) entry which is preliminary data.</text>
</comment>
<dbReference type="PRINTS" id="PR00040">
    <property type="entry name" value="HTHMERR"/>
</dbReference>
<keyword evidence="2" id="KW-0963">Cytoplasm</keyword>
<proteinExistence type="predicted"/>
<feature type="domain" description="HTH merR-type" evidence="6">
    <location>
        <begin position="1"/>
        <end position="68"/>
    </location>
</feature>
<dbReference type="Pfam" id="PF00376">
    <property type="entry name" value="MerR"/>
    <property type="match status" value="1"/>
</dbReference>
<accession>A0A1U7JJB0</accession>
<evidence type="ECO:0000313" key="8">
    <source>
        <dbReference type="Proteomes" id="UP000185783"/>
    </source>
</evidence>
<dbReference type="STRING" id="197461.A3843_06830"/>
<evidence type="ECO:0000256" key="3">
    <source>
        <dbReference type="ARBA" id="ARBA00023015"/>
    </source>
</evidence>
<dbReference type="PROSITE" id="PS50937">
    <property type="entry name" value="HTH_MERR_2"/>
    <property type="match status" value="1"/>
</dbReference>
<sequence length="128" mass="14615">MNIGEASRRSDLAAKTIRYYEDINLISPVRAENGYRDYSERDIQRLQFLQRARSLGFSIDECRSLLSLYDDDERDSASVKSMTLEKICEVDEKIRSLQGLRATLSELADTCHGDGRPECPIIDQLARP</sequence>
<comment type="subcellular location">
    <subcellularLocation>
        <location evidence="1">Cytoplasm</location>
    </subcellularLocation>
</comment>
<dbReference type="InterPro" id="IPR000551">
    <property type="entry name" value="MerR-type_HTH_dom"/>
</dbReference>
<evidence type="ECO:0000313" key="7">
    <source>
        <dbReference type="EMBL" id="OKL44788.1"/>
    </source>
</evidence>
<dbReference type="EMBL" id="LVVZ01000011">
    <property type="protein sequence ID" value="OKL44788.1"/>
    <property type="molecule type" value="Genomic_DNA"/>
</dbReference>
<evidence type="ECO:0000256" key="2">
    <source>
        <dbReference type="ARBA" id="ARBA00022490"/>
    </source>
</evidence>
<dbReference type="InterPro" id="IPR047057">
    <property type="entry name" value="MerR_fam"/>
</dbReference>
<name>A0A1U7JJB0_9HYPH</name>
<reference evidence="7 8" key="1">
    <citation type="submission" date="2016-03" db="EMBL/GenBank/DDBJ databases">
        <title>Genome sequence of Nesiotobacter sp. nov., a moderately halophilic alphaproteobacterium isolated from the Yellow Sea, China.</title>
        <authorList>
            <person name="Zhang G."/>
            <person name="Zhang R."/>
        </authorList>
    </citation>
    <scope>NUCLEOTIDE SEQUENCE [LARGE SCALE GENOMIC DNA]</scope>
    <source>
        <strain evidence="7 8">WB1-6</strain>
    </source>
</reference>
<dbReference type="GO" id="GO:0045893">
    <property type="term" value="P:positive regulation of DNA-templated transcription"/>
    <property type="evidence" value="ECO:0007669"/>
    <property type="project" value="InterPro"/>
</dbReference>
<evidence type="ECO:0000256" key="5">
    <source>
        <dbReference type="ARBA" id="ARBA00023163"/>
    </source>
</evidence>
<dbReference type="GO" id="GO:0005507">
    <property type="term" value="F:copper ion binding"/>
    <property type="evidence" value="ECO:0007669"/>
    <property type="project" value="InterPro"/>
</dbReference>
<keyword evidence="5" id="KW-0804">Transcription</keyword>